<evidence type="ECO:0000313" key="6">
    <source>
        <dbReference type="EMBL" id="GAA4958827.1"/>
    </source>
</evidence>
<sequence length="173" mass="19008">MSSVKQPTTLGPMRRKSFEDMPCSIAQFLEVAGEWWTMLVVRDAFFGVTRFDDFQSRLGISRNVLTQRLEHLVEQGVLAREAYQDNPPRYDYRLTPKGRALWPVLTAMRQWGDVWAAPDGPPVVVTHATCGQATTAVMVCDHCGEALDGSGLTVSPGPGDPDGTVLPPRLHGA</sequence>
<dbReference type="InterPro" id="IPR002577">
    <property type="entry name" value="HTH_HxlR"/>
</dbReference>
<keyword evidence="7" id="KW-1185">Reference proteome</keyword>
<feature type="domain" description="HTH hxlR-type" evidence="5">
    <location>
        <begin position="23"/>
        <end position="120"/>
    </location>
</feature>
<dbReference type="PANTHER" id="PTHR33204">
    <property type="entry name" value="TRANSCRIPTIONAL REGULATOR, MARR FAMILY"/>
    <property type="match status" value="1"/>
</dbReference>
<organism evidence="6 7">
    <name type="scientific">Yinghuangia aomiensis</name>
    <dbReference type="NCBI Taxonomy" id="676205"/>
    <lineage>
        <taxon>Bacteria</taxon>
        <taxon>Bacillati</taxon>
        <taxon>Actinomycetota</taxon>
        <taxon>Actinomycetes</taxon>
        <taxon>Kitasatosporales</taxon>
        <taxon>Streptomycetaceae</taxon>
        <taxon>Yinghuangia</taxon>
    </lineage>
</organism>
<dbReference type="SUPFAM" id="SSF46785">
    <property type="entry name" value="Winged helix' DNA-binding domain"/>
    <property type="match status" value="1"/>
</dbReference>
<reference evidence="7" key="1">
    <citation type="journal article" date="2019" name="Int. J. Syst. Evol. Microbiol.">
        <title>The Global Catalogue of Microorganisms (GCM) 10K type strain sequencing project: providing services to taxonomists for standard genome sequencing and annotation.</title>
        <authorList>
            <consortium name="The Broad Institute Genomics Platform"/>
            <consortium name="The Broad Institute Genome Sequencing Center for Infectious Disease"/>
            <person name="Wu L."/>
            <person name="Ma J."/>
        </authorList>
    </citation>
    <scope>NUCLEOTIDE SEQUENCE [LARGE SCALE GENOMIC DNA]</scope>
    <source>
        <strain evidence="7">JCM 17986</strain>
    </source>
</reference>
<evidence type="ECO:0000256" key="1">
    <source>
        <dbReference type="ARBA" id="ARBA00023015"/>
    </source>
</evidence>
<evidence type="ECO:0000259" key="5">
    <source>
        <dbReference type="PROSITE" id="PS51118"/>
    </source>
</evidence>
<dbReference type="Pfam" id="PF01638">
    <property type="entry name" value="HxlR"/>
    <property type="match status" value="1"/>
</dbReference>
<evidence type="ECO:0000256" key="4">
    <source>
        <dbReference type="SAM" id="MobiDB-lite"/>
    </source>
</evidence>
<evidence type="ECO:0000313" key="7">
    <source>
        <dbReference type="Proteomes" id="UP001500466"/>
    </source>
</evidence>
<gene>
    <name evidence="6" type="ORF">GCM10023205_22000</name>
</gene>
<keyword evidence="2" id="KW-0238">DNA-binding</keyword>
<accession>A0ABP9H1F9</accession>
<dbReference type="PANTHER" id="PTHR33204:SF18">
    <property type="entry name" value="TRANSCRIPTIONAL REGULATORY PROTEIN"/>
    <property type="match status" value="1"/>
</dbReference>
<evidence type="ECO:0000256" key="3">
    <source>
        <dbReference type="ARBA" id="ARBA00023163"/>
    </source>
</evidence>
<dbReference type="Gene3D" id="1.10.10.10">
    <property type="entry name" value="Winged helix-like DNA-binding domain superfamily/Winged helix DNA-binding domain"/>
    <property type="match status" value="1"/>
</dbReference>
<evidence type="ECO:0000256" key="2">
    <source>
        <dbReference type="ARBA" id="ARBA00023125"/>
    </source>
</evidence>
<keyword evidence="1" id="KW-0805">Transcription regulation</keyword>
<keyword evidence="3" id="KW-0804">Transcription</keyword>
<proteinExistence type="predicted"/>
<dbReference type="EMBL" id="BAABHS010000006">
    <property type="protein sequence ID" value="GAA4958827.1"/>
    <property type="molecule type" value="Genomic_DNA"/>
</dbReference>
<feature type="region of interest" description="Disordered" evidence="4">
    <location>
        <begin position="151"/>
        <end position="173"/>
    </location>
</feature>
<name>A0ABP9H1F9_9ACTN</name>
<protein>
    <submittedName>
        <fullName evidence="6">Helix-turn-helix domain-containing protein</fullName>
    </submittedName>
</protein>
<dbReference type="Proteomes" id="UP001500466">
    <property type="component" value="Unassembled WGS sequence"/>
</dbReference>
<comment type="caution">
    <text evidence="6">The sequence shown here is derived from an EMBL/GenBank/DDBJ whole genome shotgun (WGS) entry which is preliminary data.</text>
</comment>
<dbReference type="InterPro" id="IPR036388">
    <property type="entry name" value="WH-like_DNA-bd_sf"/>
</dbReference>
<dbReference type="PROSITE" id="PS51118">
    <property type="entry name" value="HTH_HXLR"/>
    <property type="match status" value="1"/>
</dbReference>
<dbReference type="InterPro" id="IPR036390">
    <property type="entry name" value="WH_DNA-bd_sf"/>
</dbReference>